<accession>A0ABY6HPA7</accession>
<dbReference type="EMBL" id="CP104013">
    <property type="protein sequence ID" value="UYP45353.1"/>
    <property type="molecule type" value="Genomic_DNA"/>
</dbReference>
<proteinExistence type="predicted"/>
<name>A0ABY6HPA7_9ARCH</name>
<evidence type="ECO:0008006" key="3">
    <source>
        <dbReference type="Google" id="ProtNLM"/>
    </source>
</evidence>
<evidence type="ECO:0000313" key="1">
    <source>
        <dbReference type="EMBL" id="UYP45353.1"/>
    </source>
</evidence>
<dbReference type="Pfam" id="PF04250">
    <property type="entry name" value="DUF429"/>
    <property type="match status" value="1"/>
</dbReference>
<gene>
    <name evidence="1" type="ORF">NEF87_001638</name>
</gene>
<keyword evidence="2" id="KW-1185">Reference proteome</keyword>
<sequence length="239" mass="27516">MKYIGVDGCRSGWMCAIIEEQTKFSISIYPTLTSLWKNHSDATRIFIDIPIGLRDSGSTPRKCDHLARKILTRARSSSIFPPPCRKALYATTYMDANRINRERTTKGLSKQAWNICDKIREMDQLLISDTSARPIFYESHPEVCFWAFNQGKPMEHYKKTQEGIQERKEVLQNLTSASFDLFSIQNHNIKNGKFESDDILDAWVLAFASSKSASQIKSLPNPPEYDRLDHPMRIVYAMR</sequence>
<protein>
    <recommendedName>
        <fullName evidence="3">DUF429 domain-containing protein</fullName>
    </recommendedName>
</protein>
<dbReference type="Proteomes" id="UP001208689">
    <property type="component" value="Chromosome"/>
</dbReference>
<reference evidence="1" key="1">
    <citation type="submission" date="2022-09" db="EMBL/GenBank/DDBJ databases">
        <title>Actin cytoskeleton and complex cell architecture in an #Asgard archaeon.</title>
        <authorList>
            <person name="Ponce Toledo R.I."/>
            <person name="Schleper C."/>
            <person name="Rodrigues Oliveira T."/>
            <person name="Wollweber F."/>
            <person name="Xu J."/>
            <person name="Rittmann S."/>
            <person name="Klingl A."/>
            <person name="Pilhofer M."/>
        </authorList>
    </citation>
    <scope>NUCLEOTIDE SEQUENCE</scope>
    <source>
        <strain evidence="1">B-35</strain>
    </source>
</reference>
<evidence type="ECO:0000313" key="2">
    <source>
        <dbReference type="Proteomes" id="UP001208689"/>
    </source>
</evidence>
<dbReference type="InterPro" id="IPR007362">
    <property type="entry name" value="DUF429"/>
</dbReference>
<organism evidence="1 2">
    <name type="scientific">Candidatus Lokiarchaeum ossiferum</name>
    <dbReference type="NCBI Taxonomy" id="2951803"/>
    <lineage>
        <taxon>Archaea</taxon>
        <taxon>Promethearchaeati</taxon>
        <taxon>Promethearchaeota</taxon>
        <taxon>Promethearchaeia</taxon>
        <taxon>Promethearchaeales</taxon>
        <taxon>Promethearchaeaceae</taxon>
        <taxon>Candidatus Lokiarchaeum</taxon>
    </lineage>
</organism>